<feature type="binding site" evidence="10">
    <location>
        <position position="12"/>
    </location>
    <ligand>
        <name>sn-glycerol 1-phosphate</name>
        <dbReference type="ChEBI" id="CHEBI:57685"/>
    </ligand>
</feature>
<evidence type="ECO:0000256" key="1">
    <source>
        <dbReference type="ARBA" id="ARBA00022516"/>
    </source>
</evidence>
<dbReference type="Pfam" id="PF01884">
    <property type="entry name" value="PcrB"/>
    <property type="match status" value="1"/>
</dbReference>
<comment type="caution">
    <text evidence="10">Lacks conserved residue(s) required for the propagation of feature annotation.</text>
</comment>
<feature type="binding site" evidence="10">
    <location>
        <begin position="209"/>
        <end position="210"/>
    </location>
    <ligand>
        <name>sn-glycerol 1-phosphate</name>
        <dbReference type="ChEBI" id="CHEBI:57685"/>
    </ligand>
</feature>
<dbReference type="EMBL" id="CP041372">
    <property type="protein sequence ID" value="QKS70438.1"/>
    <property type="molecule type" value="Genomic_DNA"/>
</dbReference>
<reference evidence="12" key="1">
    <citation type="submission" date="2019-07" db="EMBL/GenBank/DDBJ databases">
        <title>Bacillus alkalisoli sp. nov. isolated from saline soil.</title>
        <authorList>
            <person name="Sun J.-Q."/>
            <person name="Xu L."/>
        </authorList>
    </citation>
    <scope>NUCLEOTIDE SEQUENCE [LARGE SCALE GENOMIC DNA]</scope>
    <source>
        <strain evidence="12">M4U3P1</strain>
    </source>
</reference>
<dbReference type="InterPro" id="IPR008205">
    <property type="entry name" value="GGGP_HepGP_synthase"/>
</dbReference>
<dbReference type="NCBIfam" id="NF003197">
    <property type="entry name" value="PRK04169.1-1"/>
    <property type="match status" value="1"/>
</dbReference>
<dbReference type="Gene3D" id="3.20.20.390">
    <property type="entry name" value="FMN-linked oxidoreductases"/>
    <property type="match status" value="1"/>
</dbReference>
<dbReference type="Proteomes" id="UP000318138">
    <property type="component" value="Chromosome"/>
</dbReference>
<evidence type="ECO:0000256" key="4">
    <source>
        <dbReference type="ARBA" id="ARBA00022842"/>
    </source>
</evidence>
<dbReference type="KEGG" id="psua:FLK61_27175"/>
<accession>A0A859FC83</accession>
<keyword evidence="5 10" id="KW-0443">Lipid metabolism</keyword>
<comment type="subunit">
    <text evidence="10">Homodimer.</text>
</comment>
<feature type="binding site" evidence="10">
    <location>
        <position position="189"/>
    </location>
    <ligand>
        <name>sn-glycerol 1-phosphate</name>
        <dbReference type="ChEBI" id="CHEBI:57685"/>
    </ligand>
</feature>
<keyword evidence="7 10" id="KW-1208">Phospholipid metabolism</keyword>
<comment type="function">
    <text evidence="10">Prenyltransferase that catalyzes in vivo the transfer of the heptaprenyl moiety of heptaprenyl pyrophosphate (HepPP; 35 carbon atoms) to the C3 hydroxyl of sn-glycerol-1-phosphate (G1P), producing heptaprenylglyceryl phosphate (HepGP). This reaction is an ether-bond-formation step in the biosynthesis of archaea-type G1P-based membrane lipids found in Bacillales.</text>
</comment>
<evidence type="ECO:0000256" key="3">
    <source>
        <dbReference type="ARBA" id="ARBA00022723"/>
    </source>
</evidence>
<gene>
    <name evidence="10" type="primary">pcrB</name>
    <name evidence="11" type="ORF">FLK61_27175</name>
</gene>
<dbReference type="SUPFAM" id="SSF51395">
    <property type="entry name" value="FMN-linked oxidoreductases"/>
    <property type="match status" value="1"/>
</dbReference>
<comment type="cofactor">
    <cofactor evidence="10">
        <name>Mg(2+)</name>
        <dbReference type="ChEBI" id="CHEBI:18420"/>
    </cofactor>
</comment>
<dbReference type="AlphaFoldDB" id="A0A859FC83"/>
<dbReference type="GO" id="GO:0120536">
    <property type="term" value="F:heptaprenylglyceryl phosphate synthase activity"/>
    <property type="evidence" value="ECO:0007669"/>
    <property type="project" value="UniProtKB-ARBA"/>
</dbReference>
<keyword evidence="3 10" id="KW-0479">Metal-binding</keyword>
<name>A0A859FC83_9BACI</name>
<evidence type="ECO:0000313" key="11">
    <source>
        <dbReference type="EMBL" id="QKS70438.1"/>
    </source>
</evidence>
<organism evidence="11 12">
    <name type="scientific">Paenalkalicoccus suaedae</name>
    <dbReference type="NCBI Taxonomy" id="2592382"/>
    <lineage>
        <taxon>Bacteria</taxon>
        <taxon>Bacillati</taxon>
        <taxon>Bacillota</taxon>
        <taxon>Bacilli</taxon>
        <taxon>Bacillales</taxon>
        <taxon>Bacillaceae</taxon>
        <taxon>Paenalkalicoccus</taxon>
    </lineage>
</organism>
<dbReference type="FunFam" id="3.20.20.390:FF:000001">
    <property type="entry name" value="Heptaprenylglyceryl phosphate synthase"/>
    <property type="match status" value="1"/>
</dbReference>
<evidence type="ECO:0000256" key="9">
    <source>
        <dbReference type="ARBA" id="ARBA00066888"/>
    </source>
</evidence>
<evidence type="ECO:0000256" key="7">
    <source>
        <dbReference type="ARBA" id="ARBA00023264"/>
    </source>
</evidence>
<comment type="catalytic activity">
    <reaction evidence="8 10">
        <text>sn-glycerol 1-phosphate + all-trans-heptaprenyl diphosphate = 3-heptaprenyl-sn-glycero-1-phosphate + diphosphate</text>
        <dbReference type="Rhea" id="RHEA:33495"/>
        <dbReference type="ChEBI" id="CHEBI:33019"/>
        <dbReference type="ChEBI" id="CHEBI:57685"/>
        <dbReference type="ChEBI" id="CHEBI:58206"/>
        <dbReference type="ChEBI" id="CHEBI:64781"/>
        <dbReference type="EC" id="2.5.1.n9"/>
    </reaction>
</comment>
<evidence type="ECO:0000256" key="8">
    <source>
        <dbReference type="ARBA" id="ARBA00048318"/>
    </source>
</evidence>
<keyword evidence="1 10" id="KW-0444">Lipid biosynthesis</keyword>
<protein>
    <recommendedName>
        <fullName evidence="9 10">Heptaprenylglyceryl phosphate synthase</fullName>
        <shortName evidence="10">HepGP synthase</shortName>
        <ecNumber evidence="9 10">2.5.1.n9</ecNumber>
    </recommendedName>
    <alternativeName>
        <fullName evidence="10">Glycerol-1-phosphate heptaprenyltransferase</fullName>
    </alternativeName>
</protein>
<evidence type="ECO:0000256" key="5">
    <source>
        <dbReference type="ARBA" id="ARBA00023098"/>
    </source>
</evidence>
<sequence>MKEYNEWKHVFKLDPAKEITDENLQTLCESGTDAVIVGGTDGVTEDNTLDLLMRVRRFSVACVLEVSNLHAIIPGFDYYLIPSVLNTTQTTWMNGLHHRALKEFGHMMNFEEVLTEGYCVLNQDAKVAKVTSSMTQLDREDIIAYARMADKLFRLPIFYLEYSGMYGDPTIVEDVRDVLEDARLFYGGGIDSVDKAEEMAQYADTIVVGNIIYSDFKAAIKTVSMGRK</sequence>
<dbReference type="InterPro" id="IPR038597">
    <property type="entry name" value="GGGP/HepGP_synthase_sf"/>
</dbReference>
<dbReference type="UniPathway" id="UPA00940"/>
<dbReference type="PANTHER" id="PTHR40029:SF2">
    <property type="entry name" value="HEPTAPRENYLGLYCERYL PHOSPHATE SYNTHASE"/>
    <property type="match status" value="1"/>
</dbReference>
<keyword evidence="4 10" id="KW-0460">Magnesium</keyword>
<dbReference type="NCBIfam" id="TIGR01768">
    <property type="entry name" value="GGGP-family"/>
    <property type="match status" value="1"/>
</dbReference>
<keyword evidence="12" id="KW-1185">Reference proteome</keyword>
<evidence type="ECO:0000256" key="2">
    <source>
        <dbReference type="ARBA" id="ARBA00022679"/>
    </source>
</evidence>
<dbReference type="HAMAP" id="MF_00112">
    <property type="entry name" value="GGGP_HepGP_synthase"/>
    <property type="match status" value="1"/>
</dbReference>
<dbReference type="NCBIfam" id="NF003199">
    <property type="entry name" value="PRK04169.1-3"/>
    <property type="match status" value="1"/>
</dbReference>
<comment type="pathway">
    <text evidence="10">Membrane lipid metabolism; glycerophospholipid metabolism.</text>
</comment>
<dbReference type="CDD" id="cd02812">
    <property type="entry name" value="PcrB_like"/>
    <property type="match status" value="1"/>
</dbReference>
<dbReference type="GO" id="GO:0000287">
    <property type="term" value="F:magnesium ion binding"/>
    <property type="evidence" value="ECO:0007669"/>
    <property type="project" value="UniProtKB-UniRule"/>
</dbReference>
<dbReference type="RefSeq" id="WP_176008476.1">
    <property type="nucleotide sequence ID" value="NZ_CP041372.2"/>
</dbReference>
<keyword evidence="6 10" id="KW-0594">Phospholipid biosynthesis</keyword>
<evidence type="ECO:0000256" key="10">
    <source>
        <dbReference type="HAMAP-Rule" id="MF_00112"/>
    </source>
</evidence>
<dbReference type="PANTHER" id="PTHR40029">
    <property type="match status" value="1"/>
</dbReference>
<comment type="similarity">
    <text evidence="10">Belongs to the GGGP/HepGP synthase family. Group I subfamily.</text>
</comment>
<dbReference type="GO" id="GO:0046474">
    <property type="term" value="P:glycerophospholipid biosynthetic process"/>
    <property type="evidence" value="ECO:0007669"/>
    <property type="project" value="UniProtKB-UniRule"/>
</dbReference>
<feature type="binding site" evidence="10">
    <location>
        <position position="14"/>
    </location>
    <ligand>
        <name>Mg(2+)</name>
        <dbReference type="ChEBI" id="CHEBI:18420"/>
    </ligand>
</feature>
<dbReference type="EC" id="2.5.1.n9" evidence="9 10"/>
<evidence type="ECO:0000256" key="6">
    <source>
        <dbReference type="ARBA" id="ARBA00023209"/>
    </source>
</evidence>
<feature type="binding site" evidence="10">
    <location>
        <position position="40"/>
    </location>
    <ligand>
        <name>Mg(2+)</name>
        <dbReference type="ChEBI" id="CHEBI:18420"/>
    </ligand>
</feature>
<evidence type="ECO:0000313" key="12">
    <source>
        <dbReference type="Proteomes" id="UP000318138"/>
    </source>
</evidence>
<proteinExistence type="inferred from homology"/>
<dbReference type="InterPro" id="IPR039074">
    <property type="entry name" value="GGGP/HepGP_synthase_I"/>
</dbReference>
<keyword evidence="2 10" id="KW-0808">Transferase</keyword>
<feature type="binding site" evidence="10">
    <location>
        <begin position="159"/>
        <end position="164"/>
    </location>
    <ligand>
        <name>sn-glycerol 1-phosphate</name>
        <dbReference type="ChEBI" id="CHEBI:57685"/>
    </ligand>
</feature>